<dbReference type="KEGG" id="ttp:E6P07_08830"/>
<keyword evidence="1" id="KW-0812">Transmembrane</keyword>
<reference evidence="2 3" key="1">
    <citation type="submission" date="2019-12" db="EMBL/GenBank/DDBJ databases">
        <title>The complete genome of the thermophilic, anoxygenic phototrophic gammaproteobacterium Thermochromatium tepidum.</title>
        <authorList>
            <person name="Sattley W.M."/>
            <person name="Swingley W.D."/>
            <person name="Burchell B.M."/>
            <person name="Gurbani S.A."/>
            <person name="Kujawa C.M."/>
            <person name="Nuccio D.A."/>
            <person name="Schladweiler J."/>
            <person name="Shaffer K.N."/>
            <person name="Stokes L.M."/>
            <person name="Touchman J.W."/>
            <person name="Blankenship R.E."/>
            <person name="Madigan M.T."/>
        </authorList>
    </citation>
    <scope>NUCLEOTIDE SEQUENCE [LARGE SCALE GENOMIC DNA]</scope>
    <source>
        <strain evidence="2 3">ATCC 43061</strain>
    </source>
</reference>
<keyword evidence="3" id="KW-1185">Reference proteome</keyword>
<proteinExistence type="predicted"/>
<keyword evidence="1" id="KW-0472">Membrane</keyword>
<evidence type="ECO:0000256" key="1">
    <source>
        <dbReference type="SAM" id="Phobius"/>
    </source>
</evidence>
<gene>
    <name evidence="2" type="ORF">E6P07_08830</name>
</gene>
<keyword evidence="1" id="KW-1133">Transmembrane helix</keyword>
<dbReference type="AlphaFoldDB" id="A0A6I6EFT6"/>
<dbReference type="RefSeq" id="WP_153975264.1">
    <property type="nucleotide sequence ID" value="NZ_CP039268.1"/>
</dbReference>
<feature type="transmembrane region" description="Helical" evidence="1">
    <location>
        <begin position="12"/>
        <end position="37"/>
    </location>
</feature>
<protein>
    <submittedName>
        <fullName evidence="2">Uncharacterized protein</fullName>
    </submittedName>
</protein>
<dbReference type="OrthoDB" id="5771900at2"/>
<sequence>MNLCPKCDRPLWPFAVILTITAVIAFLTWLILGLSAIEPWQRLLATLIAFIVVGATLLYYVVSCLRRHCRHNQPVAQGRP</sequence>
<dbReference type="Proteomes" id="UP000426424">
    <property type="component" value="Chromosome"/>
</dbReference>
<feature type="transmembrane region" description="Helical" evidence="1">
    <location>
        <begin position="43"/>
        <end position="62"/>
    </location>
</feature>
<evidence type="ECO:0000313" key="3">
    <source>
        <dbReference type="Proteomes" id="UP000426424"/>
    </source>
</evidence>
<dbReference type="EMBL" id="CP039268">
    <property type="protein sequence ID" value="QGU33070.1"/>
    <property type="molecule type" value="Genomic_DNA"/>
</dbReference>
<accession>A0A6I6EFT6</accession>
<name>A0A6I6EFT6_THETI</name>
<organism evidence="2 3">
    <name type="scientific">Thermochromatium tepidum ATCC 43061</name>
    <dbReference type="NCBI Taxonomy" id="316276"/>
    <lineage>
        <taxon>Bacteria</taxon>
        <taxon>Pseudomonadati</taxon>
        <taxon>Pseudomonadota</taxon>
        <taxon>Gammaproteobacteria</taxon>
        <taxon>Chromatiales</taxon>
        <taxon>Chromatiaceae</taxon>
        <taxon>Thermochromatium</taxon>
    </lineage>
</organism>
<evidence type="ECO:0000313" key="2">
    <source>
        <dbReference type="EMBL" id="QGU33070.1"/>
    </source>
</evidence>